<dbReference type="PRINTS" id="PR00385">
    <property type="entry name" value="P450"/>
</dbReference>
<keyword evidence="10 15" id="KW-0560">Oxidoreductase</keyword>
<dbReference type="GO" id="GO:0016705">
    <property type="term" value="F:oxidoreductase activity, acting on paired donors, with incorporation or reduction of molecular oxygen"/>
    <property type="evidence" value="ECO:0007669"/>
    <property type="project" value="InterPro"/>
</dbReference>
<evidence type="ECO:0000256" key="14">
    <source>
        <dbReference type="PIRSR" id="PIRSR602401-1"/>
    </source>
</evidence>
<gene>
    <name evidence="18" type="primary">LOC117573741</name>
</gene>
<feature type="chain" id="PRO_5028148121" evidence="16">
    <location>
        <begin position="17"/>
        <end position="514"/>
    </location>
</feature>
<evidence type="ECO:0000256" key="3">
    <source>
        <dbReference type="ARBA" id="ARBA00004174"/>
    </source>
</evidence>
<dbReference type="GO" id="GO:0020037">
    <property type="term" value="F:heme binding"/>
    <property type="evidence" value="ECO:0007669"/>
    <property type="project" value="InterPro"/>
</dbReference>
<comment type="similarity">
    <text evidence="5 15">Belongs to the cytochrome P450 family.</text>
</comment>
<feature type="binding site" description="axial binding residue" evidence="14">
    <location>
        <position position="458"/>
    </location>
    <ligand>
        <name>heme</name>
        <dbReference type="ChEBI" id="CHEBI:30413"/>
    </ligand>
    <ligandPart>
        <name>Fe</name>
        <dbReference type="ChEBI" id="CHEBI:18248"/>
    </ligandPart>
</feature>
<dbReference type="Gene3D" id="1.10.630.10">
    <property type="entry name" value="Cytochrome P450"/>
    <property type="match status" value="1"/>
</dbReference>
<keyword evidence="7 14" id="KW-0479">Metal-binding</keyword>
<evidence type="ECO:0000256" key="11">
    <source>
        <dbReference type="ARBA" id="ARBA00023004"/>
    </source>
</evidence>
<evidence type="ECO:0000256" key="15">
    <source>
        <dbReference type="RuleBase" id="RU000461"/>
    </source>
</evidence>
<dbReference type="PROSITE" id="PS00086">
    <property type="entry name" value="CYTOCHROME_P450"/>
    <property type="match status" value="1"/>
</dbReference>
<keyword evidence="13" id="KW-0472">Membrane</keyword>
<dbReference type="GO" id="GO:0005506">
    <property type="term" value="F:iron ion binding"/>
    <property type="evidence" value="ECO:0007669"/>
    <property type="project" value="InterPro"/>
</dbReference>
<evidence type="ECO:0000256" key="10">
    <source>
        <dbReference type="ARBA" id="ARBA00023002"/>
    </source>
</evidence>
<dbReference type="CDD" id="cd11056">
    <property type="entry name" value="CYP6-like"/>
    <property type="match status" value="1"/>
</dbReference>
<keyword evidence="17" id="KW-1185">Reference proteome</keyword>
<comment type="subcellular location">
    <subcellularLocation>
        <location evidence="4">Endoplasmic reticulum membrane</location>
        <topology evidence="4">Peripheral membrane protein</topology>
    </subcellularLocation>
    <subcellularLocation>
        <location evidence="3">Microsome membrane</location>
        <topology evidence="3">Peripheral membrane protein</topology>
    </subcellularLocation>
</comment>
<evidence type="ECO:0000256" key="5">
    <source>
        <dbReference type="ARBA" id="ARBA00010617"/>
    </source>
</evidence>
<dbReference type="AlphaFoldDB" id="A0A6P8XNX0"/>
<dbReference type="PRINTS" id="PR00463">
    <property type="entry name" value="EP450I"/>
</dbReference>
<evidence type="ECO:0000256" key="9">
    <source>
        <dbReference type="ARBA" id="ARBA00022848"/>
    </source>
</evidence>
<dbReference type="InterPro" id="IPR036396">
    <property type="entry name" value="Cyt_P450_sf"/>
</dbReference>
<keyword evidence="6 14" id="KW-0349">Heme</keyword>
<evidence type="ECO:0000256" key="7">
    <source>
        <dbReference type="ARBA" id="ARBA00022723"/>
    </source>
</evidence>
<comment type="cofactor">
    <cofactor evidence="1 14">
        <name>heme</name>
        <dbReference type="ChEBI" id="CHEBI:30413"/>
    </cofactor>
</comment>
<keyword evidence="8" id="KW-0256">Endoplasmic reticulum</keyword>
<dbReference type="InterPro" id="IPR017972">
    <property type="entry name" value="Cyt_P450_CS"/>
</dbReference>
<evidence type="ECO:0000256" key="8">
    <source>
        <dbReference type="ARBA" id="ARBA00022824"/>
    </source>
</evidence>
<dbReference type="RefSeq" id="XP_034113010.1">
    <property type="nucleotide sequence ID" value="XM_034257119.2"/>
</dbReference>
<accession>A0A6P8XNX0</accession>
<sequence>MLLEFLALFVVALVLAYRWSTASFNFFKQRGIPYNKPYPLVGSNGKIIFGKQSNFNLIIDLYNEGKGKVFGIFEQMSPVLMIRDPELIKQITVKDFDHFINHRSFFGTDGEAPHDIDHLFFSSLFTMRDARWRDMRSTLSPAFTGSKMRYMFQLMNVVAKEAVDYLKRDPFPKAGLELDMKDYSLRFTNDVIASTAFGLEVNSFKERENTFYIMGKNLTTFTFLQGLKFVIFRTAHSLFKLLKLPLFDRVSSKYLMDIVLDTMKYRKEHNIVRPDMIHLLMESRGMIPSEKSNVNTNRDWDDYELAAQCFVFFFAGLEMSSKLMCFTGQELMENVDVQDKLYAEIAEVDSQLEGGQVTYDALMGMKYLDQVVNEVLRKWPPSLSVDRECNKDIYYEADGKIIKIKKGDCIFLPNCALHYDPKYFENPTKFDPERFSDENKHKINPFTYFPFGLGKRSCIGSRFALLKAKALIYYMLRDFRIEPASKSTIPLDLMSAGLQVKPKDGFWIQLVPRD</sequence>
<proteinExistence type="inferred from homology"/>
<evidence type="ECO:0000256" key="13">
    <source>
        <dbReference type="ARBA" id="ARBA00023136"/>
    </source>
</evidence>
<keyword evidence="9" id="KW-0492">Microsome</keyword>
<evidence type="ECO:0000313" key="17">
    <source>
        <dbReference type="Proteomes" id="UP000515160"/>
    </source>
</evidence>
<dbReference type="InterPro" id="IPR050476">
    <property type="entry name" value="Insect_CytP450_Detox"/>
</dbReference>
<dbReference type="GO" id="GO:0005789">
    <property type="term" value="C:endoplasmic reticulum membrane"/>
    <property type="evidence" value="ECO:0007669"/>
    <property type="project" value="UniProtKB-SubCell"/>
</dbReference>
<dbReference type="PANTHER" id="PTHR24292:SF54">
    <property type="entry name" value="CYP9F3-RELATED"/>
    <property type="match status" value="1"/>
</dbReference>
<evidence type="ECO:0000256" key="12">
    <source>
        <dbReference type="ARBA" id="ARBA00023033"/>
    </source>
</evidence>
<dbReference type="Proteomes" id="UP000515160">
    <property type="component" value="Chromosome 2R"/>
</dbReference>
<name>A0A6P8XNX0_DROAB</name>
<protein>
    <submittedName>
        <fullName evidence="18">Probable cytochrome P450 9f2</fullName>
    </submittedName>
</protein>
<reference evidence="18" key="1">
    <citation type="submission" date="2025-08" db="UniProtKB">
        <authorList>
            <consortium name="RefSeq"/>
        </authorList>
    </citation>
    <scope>IDENTIFICATION</scope>
    <source>
        <strain evidence="18">15112-1751.03</strain>
        <tissue evidence="18">Whole Adult</tissue>
    </source>
</reference>
<evidence type="ECO:0000256" key="2">
    <source>
        <dbReference type="ARBA" id="ARBA00003690"/>
    </source>
</evidence>
<dbReference type="SUPFAM" id="SSF48264">
    <property type="entry name" value="Cytochrome P450"/>
    <property type="match status" value="1"/>
</dbReference>
<comment type="function">
    <text evidence="2">May be involved in the metabolism of insect hormones and in the breakdown of synthetic insecticides.</text>
</comment>
<dbReference type="GO" id="GO:0004497">
    <property type="term" value="F:monooxygenase activity"/>
    <property type="evidence" value="ECO:0007669"/>
    <property type="project" value="UniProtKB-KW"/>
</dbReference>
<evidence type="ECO:0000313" key="18">
    <source>
        <dbReference type="RefSeq" id="XP_034113010.1"/>
    </source>
</evidence>
<dbReference type="GeneID" id="117573741"/>
<dbReference type="Pfam" id="PF00067">
    <property type="entry name" value="p450"/>
    <property type="match status" value="1"/>
</dbReference>
<evidence type="ECO:0000256" key="16">
    <source>
        <dbReference type="SAM" id="SignalP"/>
    </source>
</evidence>
<dbReference type="PANTHER" id="PTHR24292">
    <property type="entry name" value="CYTOCHROME P450"/>
    <property type="match status" value="1"/>
</dbReference>
<evidence type="ECO:0000256" key="1">
    <source>
        <dbReference type="ARBA" id="ARBA00001971"/>
    </source>
</evidence>
<keyword evidence="11 14" id="KW-0408">Iron</keyword>
<evidence type="ECO:0000256" key="4">
    <source>
        <dbReference type="ARBA" id="ARBA00004406"/>
    </source>
</evidence>
<organism evidence="17 18">
    <name type="scientific">Drosophila albomicans</name>
    <name type="common">Fruit fly</name>
    <dbReference type="NCBI Taxonomy" id="7291"/>
    <lineage>
        <taxon>Eukaryota</taxon>
        <taxon>Metazoa</taxon>
        <taxon>Ecdysozoa</taxon>
        <taxon>Arthropoda</taxon>
        <taxon>Hexapoda</taxon>
        <taxon>Insecta</taxon>
        <taxon>Pterygota</taxon>
        <taxon>Neoptera</taxon>
        <taxon>Endopterygota</taxon>
        <taxon>Diptera</taxon>
        <taxon>Brachycera</taxon>
        <taxon>Muscomorpha</taxon>
        <taxon>Ephydroidea</taxon>
        <taxon>Drosophilidae</taxon>
        <taxon>Drosophila</taxon>
    </lineage>
</organism>
<feature type="signal peptide" evidence="16">
    <location>
        <begin position="1"/>
        <end position="16"/>
    </location>
</feature>
<dbReference type="OrthoDB" id="2789670at2759"/>
<evidence type="ECO:0000256" key="6">
    <source>
        <dbReference type="ARBA" id="ARBA00022617"/>
    </source>
</evidence>
<dbReference type="InterPro" id="IPR002401">
    <property type="entry name" value="Cyt_P450_E_grp-I"/>
</dbReference>
<keyword evidence="12 15" id="KW-0503">Monooxygenase</keyword>
<keyword evidence="16" id="KW-0732">Signal</keyword>
<dbReference type="FunFam" id="1.10.630.10:FF:000042">
    <property type="entry name" value="Cytochrome P450"/>
    <property type="match status" value="1"/>
</dbReference>
<dbReference type="InterPro" id="IPR001128">
    <property type="entry name" value="Cyt_P450"/>
</dbReference>